<proteinExistence type="predicted"/>
<protein>
    <submittedName>
        <fullName evidence="1">Uncharacterized protein</fullName>
    </submittedName>
</protein>
<feature type="non-terminal residue" evidence="1">
    <location>
        <position position="1"/>
    </location>
</feature>
<evidence type="ECO:0000313" key="1">
    <source>
        <dbReference type="EMBL" id="MCI63504.1"/>
    </source>
</evidence>
<keyword evidence="2" id="KW-1185">Reference proteome</keyword>
<comment type="caution">
    <text evidence="1">The sequence shown here is derived from an EMBL/GenBank/DDBJ whole genome shotgun (WGS) entry which is preliminary data.</text>
</comment>
<dbReference type="EMBL" id="LXQA010638381">
    <property type="protein sequence ID" value="MCI63504.1"/>
    <property type="molecule type" value="Genomic_DNA"/>
</dbReference>
<dbReference type="AlphaFoldDB" id="A0A392TS34"/>
<name>A0A392TS34_9FABA</name>
<accession>A0A392TS34</accession>
<organism evidence="1 2">
    <name type="scientific">Trifolium medium</name>
    <dbReference type="NCBI Taxonomy" id="97028"/>
    <lineage>
        <taxon>Eukaryota</taxon>
        <taxon>Viridiplantae</taxon>
        <taxon>Streptophyta</taxon>
        <taxon>Embryophyta</taxon>
        <taxon>Tracheophyta</taxon>
        <taxon>Spermatophyta</taxon>
        <taxon>Magnoliopsida</taxon>
        <taxon>eudicotyledons</taxon>
        <taxon>Gunneridae</taxon>
        <taxon>Pentapetalae</taxon>
        <taxon>rosids</taxon>
        <taxon>fabids</taxon>
        <taxon>Fabales</taxon>
        <taxon>Fabaceae</taxon>
        <taxon>Papilionoideae</taxon>
        <taxon>50 kb inversion clade</taxon>
        <taxon>NPAAA clade</taxon>
        <taxon>Hologalegina</taxon>
        <taxon>IRL clade</taxon>
        <taxon>Trifolieae</taxon>
        <taxon>Trifolium</taxon>
    </lineage>
</organism>
<sequence>QFEKFCRLKGERHSGHTSFEALVEETRFEVESSDNGTRRRQSTLALGYLMGDREKSGIVAPK</sequence>
<reference evidence="1 2" key="1">
    <citation type="journal article" date="2018" name="Front. Plant Sci.">
        <title>Red Clover (Trifolium pratense) and Zigzag Clover (T. medium) - A Picture of Genomic Similarities and Differences.</title>
        <authorList>
            <person name="Dluhosova J."/>
            <person name="Istvanek J."/>
            <person name="Nedelnik J."/>
            <person name="Repkova J."/>
        </authorList>
    </citation>
    <scope>NUCLEOTIDE SEQUENCE [LARGE SCALE GENOMIC DNA]</scope>
    <source>
        <strain evidence="2">cv. 10/8</strain>
        <tissue evidence="1">Leaf</tissue>
    </source>
</reference>
<evidence type="ECO:0000313" key="2">
    <source>
        <dbReference type="Proteomes" id="UP000265520"/>
    </source>
</evidence>
<dbReference type="Proteomes" id="UP000265520">
    <property type="component" value="Unassembled WGS sequence"/>
</dbReference>